<dbReference type="PANTHER" id="PTHR43384">
    <property type="entry name" value="SEPTUM SITE-DETERMINING PROTEIN MIND HOMOLOG, CHLOROPLASTIC-RELATED"/>
    <property type="match status" value="1"/>
</dbReference>
<dbReference type="OrthoDB" id="7346657at2"/>
<dbReference type="PIRSF" id="PIRSF005647">
    <property type="entry name" value="CooC"/>
    <property type="match status" value="1"/>
</dbReference>
<keyword evidence="5" id="KW-1185">Reference proteome</keyword>
<dbReference type="GO" id="GO:0016887">
    <property type="term" value="F:ATP hydrolysis activity"/>
    <property type="evidence" value="ECO:0007669"/>
    <property type="project" value="TreeGrafter"/>
</dbReference>
<dbReference type="InterPro" id="IPR014433">
    <property type="entry name" value="CooC"/>
</dbReference>
<dbReference type="InterPro" id="IPR027417">
    <property type="entry name" value="P-loop_NTPase"/>
</dbReference>
<dbReference type="Pfam" id="PF01656">
    <property type="entry name" value="CbiA"/>
    <property type="match status" value="1"/>
</dbReference>
<dbReference type="GO" id="GO:0051782">
    <property type="term" value="P:negative regulation of cell division"/>
    <property type="evidence" value="ECO:0007669"/>
    <property type="project" value="TreeGrafter"/>
</dbReference>
<dbReference type="eggNOG" id="COG3640">
    <property type="taxonomic scope" value="Bacteria"/>
</dbReference>
<name>D8GTZ6_CLOLD</name>
<dbReference type="Proteomes" id="UP000001656">
    <property type="component" value="Chromosome"/>
</dbReference>
<dbReference type="RefSeq" id="WP_013240387.1">
    <property type="nucleotide sequence ID" value="NC_014328.1"/>
</dbReference>
<feature type="domain" description="CobQ/CobB/MinD/ParA nucleotide binding" evidence="1">
    <location>
        <begin position="4"/>
        <end position="230"/>
    </location>
</feature>
<dbReference type="Gene3D" id="3.40.50.300">
    <property type="entry name" value="P-loop containing nucleotide triphosphate hydrolases"/>
    <property type="match status" value="1"/>
</dbReference>
<dbReference type="GO" id="GO:0005829">
    <property type="term" value="C:cytosol"/>
    <property type="evidence" value="ECO:0007669"/>
    <property type="project" value="TreeGrafter"/>
</dbReference>
<dbReference type="PATRIC" id="fig|748727.19.peg.905"/>
<accession>D8GTZ6</accession>
<organism evidence="2 4">
    <name type="scientific">Clostridium ljungdahlii (strain ATCC 55383 / DSM 13528 / PETC)</name>
    <dbReference type="NCBI Taxonomy" id="748727"/>
    <lineage>
        <taxon>Bacteria</taxon>
        <taxon>Bacillati</taxon>
        <taxon>Bacillota</taxon>
        <taxon>Clostridia</taxon>
        <taxon>Eubacteriales</taxon>
        <taxon>Clostridiaceae</taxon>
        <taxon>Clostridium</taxon>
    </lineage>
</organism>
<dbReference type="SUPFAM" id="SSF52540">
    <property type="entry name" value="P-loop containing nucleoside triphosphate hydrolases"/>
    <property type="match status" value="1"/>
</dbReference>
<dbReference type="PANTHER" id="PTHR43384:SF3">
    <property type="entry name" value="AAA+ ATPASE DOMAIN-CONTAINING PROTEIN"/>
    <property type="match status" value="1"/>
</dbReference>
<dbReference type="EMBL" id="LITS01000017">
    <property type="protein sequence ID" value="OAA85650.1"/>
    <property type="molecule type" value="Genomic_DNA"/>
</dbReference>
<evidence type="ECO:0000313" key="2">
    <source>
        <dbReference type="EMBL" id="ADK16809.1"/>
    </source>
</evidence>
<dbReference type="KEGG" id="clj:CLJU_c37830"/>
<reference evidence="2 4" key="2">
    <citation type="journal article" date="2010" name="Proc. Natl. Acad. Sci. U.S.A.">
        <title>Clostridium ljungdahlii represents a microbial production platform based on syngas.</title>
        <authorList>
            <person name="Kopke M."/>
            <person name="Held C."/>
            <person name="Hujer S."/>
            <person name="Liesegang H."/>
            <person name="Wiezer A."/>
            <person name="Wollherr A."/>
            <person name="Ehrenreich A."/>
            <person name="Liebl W."/>
            <person name="Gottschalk G."/>
            <person name="Durre P."/>
        </authorList>
    </citation>
    <scope>NUCLEOTIDE SEQUENCE [LARGE SCALE GENOMIC DNA]</scope>
    <source>
        <strain evidence="4">ATCC 55383 / DSM 13528 / PETC</strain>
        <strain evidence="2">DSM 13528</strain>
    </source>
</reference>
<dbReference type="GO" id="GO:0009898">
    <property type="term" value="C:cytoplasmic side of plasma membrane"/>
    <property type="evidence" value="ECO:0007669"/>
    <property type="project" value="TreeGrafter"/>
</dbReference>
<evidence type="ECO:0000259" key="1">
    <source>
        <dbReference type="Pfam" id="PF01656"/>
    </source>
</evidence>
<proteinExistence type="predicted"/>
<dbReference type="EMBL" id="CP001666">
    <property type="protein sequence ID" value="ADK16809.1"/>
    <property type="molecule type" value="Genomic_DNA"/>
</dbReference>
<protein>
    <submittedName>
        <fullName evidence="3">CobQ/CobB/MinD/ParA nucleotide binding domain protein</fullName>
    </submittedName>
    <submittedName>
        <fullName evidence="2">Predicted CODH nickel-insertion accessory protein</fullName>
    </submittedName>
</protein>
<dbReference type="STRING" id="748727.CLJU_c37830"/>
<dbReference type="HOGENOM" id="CLU_082962_1_0_9"/>
<reference evidence="2" key="1">
    <citation type="submission" date="2009-07" db="EMBL/GenBank/DDBJ databases">
        <authorList>
            <person name="Koepke M."/>
            <person name="Hujer S."/>
            <person name="Held C."/>
            <person name="Wiezer A."/>
            <person name="Liesegang H."/>
            <person name="Ehrenreich A."/>
            <person name="Gottschalk G."/>
            <person name="Duerre P."/>
        </authorList>
    </citation>
    <scope>NUCLEOTIDE SEQUENCE</scope>
    <source>
        <strain evidence="2">DSM 13528</strain>
    </source>
</reference>
<dbReference type="GO" id="GO:0005524">
    <property type="term" value="F:ATP binding"/>
    <property type="evidence" value="ECO:0007669"/>
    <property type="project" value="TreeGrafter"/>
</dbReference>
<evidence type="ECO:0000313" key="3">
    <source>
        <dbReference type="EMBL" id="OAA85650.1"/>
    </source>
</evidence>
<gene>
    <name evidence="2" type="ordered locus">CLJU_c37830</name>
    <name evidence="3" type="ORF">WX45_00292</name>
</gene>
<evidence type="ECO:0000313" key="5">
    <source>
        <dbReference type="Proteomes" id="UP000077020"/>
    </source>
</evidence>
<dbReference type="InterPro" id="IPR050625">
    <property type="entry name" value="ParA/MinD_ATPase"/>
</dbReference>
<dbReference type="Proteomes" id="UP000077020">
    <property type="component" value="Unassembled WGS sequence"/>
</dbReference>
<dbReference type="AlphaFoldDB" id="D8GTZ6"/>
<reference evidence="3 5" key="3">
    <citation type="journal article" date="2016" name="Biotechnol. Bioeng.">
        <title>Traits of selected Clostridium strains for syngas fermentation to ethanol.</title>
        <authorList>
            <person name="Martin M.E."/>
            <person name="Richter H."/>
            <person name="Saha S."/>
            <person name="Angenent L.T."/>
        </authorList>
    </citation>
    <scope>NUCLEOTIDE SEQUENCE [LARGE SCALE GENOMIC DNA]</scope>
    <source>
        <strain evidence="3 5">PETC</strain>
    </source>
</reference>
<dbReference type="InterPro" id="IPR002586">
    <property type="entry name" value="CobQ/CobB/MinD/ParA_Nub-bd_dom"/>
</dbReference>
<evidence type="ECO:0000313" key="4">
    <source>
        <dbReference type="Proteomes" id="UP000001656"/>
    </source>
</evidence>
<sequence>MPKIIISGKGGCGKSTLTTLLSKQISANCNKVLVVDVDESNLSLATMLGLETPNISLLDYLGGRTKIVEELMNAMRNNTKGAVPIFDKKLNLSNLPPQCSYWNGNIGLVRVGKIQHSMEGCACPMGAVARSFLNELVIEDNQWVLVDTDAGVEHFGRGVLEGADLIIMVVDTSYESILLAEKGKKLAEEAQKNFKVVLNKVNDKTKPILYKELTHRNIPIIGCLNYSHDIIWTNLIGKSSELGELEDEISNIFSEVSNSFNLV</sequence>